<feature type="region of interest" description="Disordered" evidence="5">
    <location>
        <begin position="121"/>
        <end position="300"/>
    </location>
</feature>
<dbReference type="GO" id="GO:0042393">
    <property type="term" value="F:histone binding"/>
    <property type="evidence" value="ECO:0007669"/>
    <property type="project" value="TreeGrafter"/>
</dbReference>
<feature type="domain" description="PHD-type" evidence="6">
    <location>
        <begin position="5"/>
        <end position="57"/>
    </location>
</feature>
<keyword evidence="2 4" id="KW-0863">Zinc-finger</keyword>
<evidence type="ECO:0000259" key="6">
    <source>
        <dbReference type="PROSITE" id="PS50016"/>
    </source>
</evidence>
<feature type="compositionally biased region" description="Polar residues" evidence="5">
    <location>
        <begin position="520"/>
        <end position="530"/>
    </location>
</feature>
<evidence type="ECO:0000256" key="4">
    <source>
        <dbReference type="PROSITE-ProRule" id="PRU00146"/>
    </source>
</evidence>
<dbReference type="Pfam" id="PF13831">
    <property type="entry name" value="PHD_2"/>
    <property type="match status" value="1"/>
</dbReference>
<dbReference type="PROSITE" id="PS51805">
    <property type="entry name" value="EPHD"/>
    <property type="match status" value="1"/>
</dbReference>
<feature type="compositionally biased region" description="Polar residues" evidence="5">
    <location>
        <begin position="140"/>
        <end position="151"/>
    </location>
</feature>
<dbReference type="InterPro" id="IPR019786">
    <property type="entry name" value="Zinc_finger_PHD-type_CS"/>
</dbReference>
<dbReference type="PROSITE" id="PS50016">
    <property type="entry name" value="ZF_PHD_2"/>
    <property type="match status" value="1"/>
</dbReference>
<evidence type="ECO:0000256" key="5">
    <source>
        <dbReference type="SAM" id="MobiDB-lite"/>
    </source>
</evidence>
<evidence type="ECO:0000256" key="3">
    <source>
        <dbReference type="ARBA" id="ARBA00022833"/>
    </source>
</evidence>
<accession>A0A9P0D8E8</accession>
<dbReference type="Proteomes" id="UP001153636">
    <property type="component" value="Chromosome 7"/>
</dbReference>
<organism evidence="8 9">
    <name type="scientific">Psylliodes chrysocephalus</name>
    <dbReference type="NCBI Taxonomy" id="3402493"/>
    <lineage>
        <taxon>Eukaryota</taxon>
        <taxon>Metazoa</taxon>
        <taxon>Ecdysozoa</taxon>
        <taxon>Arthropoda</taxon>
        <taxon>Hexapoda</taxon>
        <taxon>Insecta</taxon>
        <taxon>Pterygota</taxon>
        <taxon>Neoptera</taxon>
        <taxon>Endopterygota</taxon>
        <taxon>Coleoptera</taxon>
        <taxon>Polyphaga</taxon>
        <taxon>Cucujiformia</taxon>
        <taxon>Chrysomeloidea</taxon>
        <taxon>Chrysomelidae</taxon>
        <taxon>Galerucinae</taxon>
        <taxon>Alticini</taxon>
        <taxon>Psylliodes</taxon>
    </lineage>
</organism>
<dbReference type="PANTHER" id="PTHR13793">
    <property type="entry name" value="PHD FINGER PROTEINS"/>
    <property type="match status" value="1"/>
</dbReference>
<dbReference type="FunFam" id="3.30.40.10:FF:000053">
    <property type="entry name" value="protein AF-10 isoform X2"/>
    <property type="match status" value="1"/>
</dbReference>
<dbReference type="Gene3D" id="3.30.40.10">
    <property type="entry name" value="Zinc/RING finger domain, C3HC4 (zinc finger)"/>
    <property type="match status" value="1"/>
</dbReference>
<feature type="compositionally biased region" description="Basic and acidic residues" evidence="5">
    <location>
        <begin position="211"/>
        <end position="233"/>
    </location>
</feature>
<dbReference type="InterPro" id="IPR011011">
    <property type="entry name" value="Znf_FYVE_PHD"/>
</dbReference>
<protein>
    <recommendedName>
        <fullName evidence="10">Protein AF-10</fullName>
    </recommendedName>
</protein>
<dbReference type="GO" id="GO:0005634">
    <property type="term" value="C:nucleus"/>
    <property type="evidence" value="ECO:0007669"/>
    <property type="project" value="TreeGrafter"/>
</dbReference>
<feature type="region of interest" description="Disordered" evidence="5">
    <location>
        <begin position="446"/>
        <end position="578"/>
    </location>
</feature>
<dbReference type="OrthoDB" id="20839at2759"/>
<evidence type="ECO:0000256" key="2">
    <source>
        <dbReference type="ARBA" id="ARBA00022771"/>
    </source>
</evidence>
<name>A0A9P0D8E8_9CUCU</name>
<dbReference type="InterPro" id="IPR013083">
    <property type="entry name" value="Znf_RING/FYVE/PHD"/>
</dbReference>
<evidence type="ECO:0008006" key="10">
    <source>
        <dbReference type="Google" id="ProtNLM"/>
    </source>
</evidence>
<dbReference type="GO" id="GO:0008270">
    <property type="term" value="F:zinc ion binding"/>
    <property type="evidence" value="ECO:0007669"/>
    <property type="project" value="UniProtKB-KW"/>
</dbReference>
<feature type="compositionally biased region" description="Low complexity" evidence="5">
    <location>
        <begin position="387"/>
        <end position="399"/>
    </location>
</feature>
<dbReference type="AlphaFoldDB" id="A0A9P0D8E8"/>
<dbReference type="SMART" id="SM00249">
    <property type="entry name" value="PHD"/>
    <property type="match status" value="1"/>
</dbReference>
<keyword evidence="9" id="KW-1185">Reference proteome</keyword>
<evidence type="ECO:0000259" key="7">
    <source>
        <dbReference type="PROSITE" id="PS51805"/>
    </source>
</evidence>
<dbReference type="CDD" id="cd15574">
    <property type="entry name" value="PHD_AF10_AF17"/>
    <property type="match status" value="1"/>
</dbReference>
<dbReference type="InterPro" id="IPR050701">
    <property type="entry name" value="Histone_Mod_Regulator"/>
</dbReference>
<feature type="compositionally biased region" description="Polar residues" evidence="5">
    <location>
        <begin position="183"/>
        <end position="193"/>
    </location>
</feature>
<feature type="compositionally biased region" description="Low complexity" evidence="5">
    <location>
        <begin position="537"/>
        <end position="548"/>
    </location>
</feature>
<keyword evidence="3" id="KW-0862">Zinc</keyword>
<dbReference type="GO" id="GO:0031491">
    <property type="term" value="F:nucleosome binding"/>
    <property type="evidence" value="ECO:0007669"/>
    <property type="project" value="TreeGrafter"/>
</dbReference>
<dbReference type="InterPro" id="IPR034732">
    <property type="entry name" value="EPHD"/>
</dbReference>
<feature type="compositionally biased region" description="Low complexity" evidence="5">
    <location>
        <begin position="488"/>
        <end position="503"/>
    </location>
</feature>
<dbReference type="GO" id="GO:0006357">
    <property type="term" value="P:regulation of transcription by RNA polymerase II"/>
    <property type="evidence" value="ECO:0007669"/>
    <property type="project" value="TreeGrafter"/>
</dbReference>
<feature type="region of interest" description="Disordered" evidence="5">
    <location>
        <begin position="384"/>
        <end position="410"/>
    </location>
</feature>
<feature type="compositionally biased region" description="Basic and acidic residues" evidence="5">
    <location>
        <begin position="278"/>
        <end position="297"/>
    </location>
</feature>
<proteinExistence type="predicted"/>
<dbReference type="SUPFAM" id="SSF57903">
    <property type="entry name" value="FYVE/PHD zinc finger"/>
    <property type="match status" value="1"/>
</dbReference>
<dbReference type="PROSITE" id="PS01359">
    <property type="entry name" value="ZF_PHD_1"/>
    <property type="match status" value="1"/>
</dbReference>
<feature type="domain" description="PHD-type" evidence="7">
    <location>
        <begin position="62"/>
        <end position="107"/>
    </location>
</feature>
<keyword evidence="1" id="KW-0479">Metal-binding</keyword>
<gene>
    <name evidence="8" type="ORF">PSYICH_LOCUS13694</name>
</gene>
<feature type="compositionally biased region" description="Low complexity" evidence="5">
    <location>
        <begin position="243"/>
        <end position="276"/>
    </location>
</feature>
<dbReference type="InterPro" id="IPR001965">
    <property type="entry name" value="Znf_PHD"/>
</dbReference>
<sequence length="578" mass="61125">MREMVGGCCVCSDDRGWSENPLVYCDGQSCTVAVHQACYGIVTVPTGPWYCRKCESQERSVKVKCELCPSKYGALKRTDNSGWAHVVCALYIPEVRFGNVTTMEPIQLQLIPAERFNKPVANEAHNSDSNSEREHDHGGPSNSKTGISPPSSGKKKGLQGAPRPPVTKNTGKAAPPPQQQPPKTVQHNNNNKSTNEKTRSSTAAKIASADVTDKKEPDSEPPQREKEPRDTKGSKKRKANSRTPTPVTVTPTEVSVVTAVTSAGTTSTVSVTSSPVNSDKKSGGGSTDTDKAKKAKVDATQSILSNQPVVALTSISPLKPPAPPPPATVEPTVPTETVVTAPSIIQPTPQVHSQSLVVSVPLVNTTLSPHKGVLNNQTSVLTPLAQERSSSRGSTERSTPVISENMIGGNSNQDLLTAEMNSGGLKITYEKQVDSINTEVDMELELDTTPSANVEVPVKRGRSQSQSNEKTDRVSRSKKRNSAGGGSNSNPAPAAINNNAAPPKRSSRSHVTPPPESPGAFSSITQSQIKDSPPSSPSSESQSVPPSSANRRTRARKSDSSVIGTGSGSSKDSKDVKM</sequence>
<dbReference type="Pfam" id="PF13832">
    <property type="entry name" value="zf-HC5HC2H_2"/>
    <property type="match status" value="1"/>
</dbReference>
<dbReference type="PANTHER" id="PTHR13793:SF164">
    <property type="entry name" value="ALHAMBRA, ISOFORM P"/>
    <property type="match status" value="1"/>
</dbReference>
<evidence type="ECO:0000256" key="1">
    <source>
        <dbReference type="ARBA" id="ARBA00022723"/>
    </source>
</evidence>
<evidence type="ECO:0000313" key="8">
    <source>
        <dbReference type="EMBL" id="CAH1113744.1"/>
    </source>
</evidence>
<reference evidence="8" key="1">
    <citation type="submission" date="2022-01" db="EMBL/GenBank/DDBJ databases">
        <authorList>
            <person name="King R."/>
        </authorList>
    </citation>
    <scope>NUCLEOTIDE SEQUENCE</scope>
</reference>
<dbReference type="InterPro" id="IPR049781">
    <property type="entry name" value="AF10/AF17_PHD"/>
</dbReference>
<dbReference type="InterPro" id="IPR019787">
    <property type="entry name" value="Znf_PHD-finger"/>
</dbReference>
<evidence type="ECO:0000313" key="9">
    <source>
        <dbReference type="Proteomes" id="UP001153636"/>
    </source>
</evidence>
<dbReference type="EMBL" id="OV651819">
    <property type="protein sequence ID" value="CAH1113744.1"/>
    <property type="molecule type" value="Genomic_DNA"/>
</dbReference>